<dbReference type="PANTHER" id="PTHR36766">
    <property type="entry name" value="PLANT BROAD-SPECTRUM MILDEW RESISTANCE PROTEIN RPW8"/>
    <property type="match status" value="1"/>
</dbReference>
<proteinExistence type="inferred from homology"/>
<feature type="domain" description="NB-ARC" evidence="7">
    <location>
        <begin position="184"/>
        <end position="244"/>
    </location>
</feature>
<feature type="domain" description="Disease resistance protein winged helix" evidence="9">
    <location>
        <begin position="406"/>
        <end position="479"/>
    </location>
</feature>
<evidence type="ECO:0000256" key="3">
    <source>
        <dbReference type="ARBA" id="ARBA00022737"/>
    </source>
</evidence>
<dbReference type="SUPFAM" id="SSF52540">
    <property type="entry name" value="P-loop containing nucleoside triphosphate hydrolases"/>
    <property type="match status" value="1"/>
</dbReference>
<evidence type="ECO:0000313" key="11">
    <source>
        <dbReference type="EMBL" id="WOG90707.1"/>
    </source>
</evidence>
<keyword evidence="5" id="KW-0611">Plant defense</keyword>
<dbReference type="Pfam" id="PF18052">
    <property type="entry name" value="Rx_N"/>
    <property type="match status" value="1"/>
</dbReference>
<protein>
    <recommendedName>
        <fullName evidence="13">Rx N-terminal domain-containing protein</fullName>
    </recommendedName>
</protein>
<dbReference type="InterPro" id="IPR058922">
    <property type="entry name" value="WHD_DRP"/>
</dbReference>
<dbReference type="InterPro" id="IPR032675">
    <property type="entry name" value="LRR_dom_sf"/>
</dbReference>
<feature type="domain" description="NB-ARC" evidence="7">
    <location>
        <begin position="249"/>
        <end position="322"/>
    </location>
</feature>
<evidence type="ECO:0000313" key="12">
    <source>
        <dbReference type="Proteomes" id="UP000077755"/>
    </source>
</evidence>
<dbReference type="InterPro" id="IPR056789">
    <property type="entry name" value="LRR_R13L1-DRL21"/>
</dbReference>
<dbReference type="InterPro" id="IPR036388">
    <property type="entry name" value="WH-like_DNA-bd_sf"/>
</dbReference>
<keyword evidence="2" id="KW-0433">Leucine-rich repeat</keyword>
<dbReference type="Gene3D" id="1.10.8.430">
    <property type="entry name" value="Helical domain of apoptotic protease-activating factors"/>
    <property type="match status" value="1"/>
</dbReference>
<feature type="domain" description="Disease resistance N-terminal" evidence="8">
    <location>
        <begin position="12"/>
        <end position="95"/>
    </location>
</feature>
<evidence type="ECO:0000256" key="6">
    <source>
        <dbReference type="ARBA" id="ARBA00022840"/>
    </source>
</evidence>
<comment type="similarity">
    <text evidence="1">Belongs to the disease resistance NB-LRR family.</text>
</comment>
<dbReference type="Pfam" id="PF25019">
    <property type="entry name" value="LRR_R13L1-DRL21"/>
    <property type="match status" value="1"/>
</dbReference>
<dbReference type="GO" id="GO:0005524">
    <property type="term" value="F:ATP binding"/>
    <property type="evidence" value="ECO:0007669"/>
    <property type="project" value="UniProtKB-KW"/>
</dbReference>
<accession>A0AAF1ARX7</accession>
<dbReference type="InterPro" id="IPR002182">
    <property type="entry name" value="NB-ARC"/>
</dbReference>
<organism evidence="11 12">
    <name type="scientific">Daucus carota subsp. sativus</name>
    <name type="common">Carrot</name>
    <dbReference type="NCBI Taxonomy" id="79200"/>
    <lineage>
        <taxon>Eukaryota</taxon>
        <taxon>Viridiplantae</taxon>
        <taxon>Streptophyta</taxon>
        <taxon>Embryophyta</taxon>
        <taxon>Tracheophyta</taxon>
        <taxon>Spermatophyta</taxon>
        <taxon>Magnoliopsida</taxon>
        <taxon>eudicotyledons</taxon>
        <taxon>Gunneridae</taxon>
        <taxon>Pentapetalae</taxon>
        <taxon>asterids</taxon>
        <taxon>campanulids</taxon>
        <taxon>Apiales</taxon>
        <taxon>Apiaceae</taxon>
        <taxon>Apioideae</taxon>
        <taxon>Scandiceae</taxon>
        <taxon>Daucinae</taxon>
        <taxon>Daucus</taxon>
        <taxon>Daucus sect. Daucus</taxon>
    </lineage>
</organism>
<keyword evidence="4" id="KW-0547">Nucleotide-binding</keyword>
<dbReference type="PRINTS" id="PR00364">
    <property type="entry name" value="DISEASERSIST"/>
</dbReference>
<dbReference type="GO" id="GO:0006952">
    <property type="term" value="P:defense response"/>
    <property type="evidence" value="ECO:0007669"/>
    <property type="project" value="UniProtKB-KW"/>
</dbReference>
<dbReference type="FunFam" id="1.10.10.10:FF:000322">
    <property type="entry name" value="Probable disease resistance protein At1g63360"/>
    <property type="match status" value="1"/>
</dbReference>
<evidence type="ECO:0000256" key="5">
    <source>
        <dbReference type="ARBA" id="ARBA00022821"/>
    </source>
</evidence>
<reference evidence="11" key="1">
    <citation type="journal article" date="2016" name="Nat. Genet.">
        <title>A high-quality carrot genome assembly provides new insights into carotenoid accumulation and asterid genome evolution.</title>
        <authorList>
            <person name="Iorizzo M."/>
            <person name="Ellison S."/>
            <person name="Senalik D."/>
            <person name="Zeng P."/>
            <person name="Satapoomin P."/>
            <person name="Huang J."/>
            <person name="Bowman M."/>
            <person name="Iovene M."/>
            <person name="Sanseverino W."/>
            <person name="Cavagnaro P."/>
            <person name="Yildiz M."/>
            <person name="Macko-Podgorni A."/>
            <person name="Moranska E."/>
            <person name="Grzebelus E."/>
            <person name="Grzebelus D."/>
            <person name="Ashrafi H."/>
            <person name="Zheng Z."/>
            <person name="Cheng S."/>
            <person name="Spooner D."/>
            <person name="Van Deynze A."/>
            <person name="Simon P."/>
        </authorList>
    </citation>
    <scope>NUCLEOTIDE SEQUENCE</scope>
    <source>
        <tissue evidence="11">Leaf</tissue>
    </source>
</reference>
<evidence type="ECO:0000259" key="8">
    <source>
        <dbReference type="Pfam" id="PF18052"/>
    </source>
</evidence>
<evidence type="ECO:0000256" key="1">
    <source>
        <dbReference type="ARBA" id="ARBA00008894"/>
    </source>
</evidence>
<dbReference type="Pfam" id="PF23559">
    <property type="entry name" value="WHD_DRP"/>
    <property type="match status" value="1"/>
</dbReference>
<evidence type="ECO:0008006" key="13">
    <source>
        <dbReference type="Google" id="ProtNLM"/>
    </source>
</evidence>
<evidence type="ECO:0000256" key="4">
    <source>
        <dbReference type="ARBA" id="ARBA00022741"/>
    </source>
</evidence>
<feature type="domain" description="R13L1/DRL21-like LRR repeat region" evidence="10">
    <location>
        <begin position="658"/>
        <end position="784"/>
    </location>
</feature>
<dbReference type="GO" id="GO:0051707">
    <property type="term" value="P:response to other organism"/>
    <property type="evidence" value="ECO:0007669"/>
    <property type="project" value="UniProtKB-ARBA"/>
</dbReference>
<dbReference type="EMBL" id="CP093345">
    <property type="protein sequence ID" value="WOG90707.1"/>
    <property type="molecule type" value="Genomic_DNA"/>
</dbReference>
<evidence type="ECO:0000259" key="7">
    <source>
        <dbReference type="Pfam" id="PF00931"/>
    </source>
</evidence>
<dbReference type="Gene3D" id="3.40.50.300">
    <property type="entry name" value="P-loop containing nucleotide triphosphate hydrolases"/>
    <property type="match status" value="1"/>
</dbReference>
<sequence>MADAFVTDLASGLVFKLVSLAAEEVIQAWNLQENLVMLRERLETIDALLSDADSKKLNMSAVQSWFNKLEDVAREADAFMDELAYEVTRRKVENRGMLGHFFSTKNSVLYRSKVAHKIKSIHTSFDNIFQLARDLGLQPVAQLTTTVQPREMRNTPPFEYESLIVGRDDEISFLVDAVCTNHAEDLPVIAVMGMGGQGKTTLARMVYNSDVVTDTFKKRMWVTVSDDFDFMKILNQMVASLTSTASGVKFLLVLDDVWNERPEQWDNLRNSLLGVGGARESKILITTRKQKVVEVMRCLITHRVEKLSEEDSWELFKRRAFSRGGVLETAKFAAMGRKMVERCGGLPLAIKALEGLLHSKKSEQEWLRIQDSATWDSNDDVLPSLRLSYDNLPHSSLKKCFAYCSILPKDSEIWKDEMVCIWMALGFLLPPKGSNKLMEDIGSEYFNILLWNCLLQDGERNYEGGIYSYKMHDLVHDLALDLSKHHSVTVKADHELNDISKAIYVRVDEGISNIKPPILRRNFEKVQVLYAESRIVRDLVPYPRHLIGLVLKHSYEGELPNSLSNLKYLKYLDISRCYNMNKLPDYIARLYNLQTLSVQSATQLPRNICNLINLRHILVFDSYYNDVESSDMFSGIERLSCLQTLPHFVVSRDHQCVIGQLGSFKNLQGTLRLFALGDVENMEEASKTSLHTKSNIEHLKLVWKKNEDVMGKKEYNHEDVMEGLQPHANLKELTVENFTGKKFATWITIMTNLEFITFRNCKRCEEFPQLGHLPKLRKIFIKGMDNVKVISSHLCGSQGGISGELNENGAEETVATMYPSLTHLYLRNSPKLEEWVDPAMDTSGEDPNNVLAFPKLEVLDIKRCSKLRRIPGSCYPLMKTLHIRDLDSSKLLESLSKKACGLTYLQLQNISGGVGCSSSSSMNCIMGELLENNSVSLKTLSVGKLQGLTYLTLGVGLKSLLVIDLPDLNTINVIKDLSIWGCPNYEVFAQSVSSAIECLTLGGFSEDLDEFPWPLSFSFPNVIELTVWGWEKLKWIVDEEQPDDYLSSIFPSLRELHIHWFQGVKSLPISLAKLPFLERLSIVKCENMESLPNFHDNLQFLWIGGCPIIKERYRKGSGPEWSKIQHIKQIDGLD</sequence>
<dbReference type="Gene3D" id="1.10.10.10">
    <property type="entry name" value="Winged helix-like DNA-binding domain superfamily/Winged helix DNA-binding domain"/>
    <property type="match status" value="1"/>
</dbReference>
<dbReference type="SUPFAM" id="SSF52058">
    <property type="entry name" value="L domain-like"/>
    <property type="match status" value="2"/>
</dbReference>
<dbReference type="Pfam" id="PF00931">
    <property type="entry name" value="NB-ARC"/>
    <property type="match status" value="2"/>
</dbReference>
<dbReference type="InterPro" id="IPR041118">
    <property type="entry name" value="Rx_N"/>
</dbReference>
<evidence type="ECO:0000256" key="2">
    <source>
        <dbReference type="ARBA" id="ARBA00022614"/>
    </source>
</evidence>
<name>A0AAF1ARX7_DAUCS</name>
<evidence type="ECO:0000259" key="9">
    <source>
        <dbReference type="Pfam" id="PF23559"/>
    </source>
</evidence>
<keyword evidence="6" id="KW-0067">ATP-binding</keyword>
<dbReference type="GO" id="GO:0043531">
    <property type="term" value="F:ADP binding"/>
    <property type="evidence" value="ECO:0007669"/>
    <property type="project" value="InterPro"/>
</dbReference>
<reference evidence="11" key="2">
    <citation type="submission" date="2022-03" db="EMBL/GenBank/DDBJ databases">
        <title>Draft title - Genomic analysis of global carrot germplasm unveils the trajectory of domestication and the origin of high carotenoid orange carrot.</title>
        <authorList>
            <person name="Iorizzo M."/>
            <person name="Ellison S."/>
            <person name="Senalik D."/>
            <person name="Macko-Podgorni A."/>
            <person name="Grzebelus D."/>
            <person name="Bostan H."/>
            <person name="Rolling W."/>
            <person name="Curaba J."/>
            <person name="Simon P."/>
        </authorList>
    </citation>
    <scope>NUCLEOTIDE SEQUENCE</scope>
    <source>
        <tissue evidence="11">Leaf</tissue>
    </source>
</reference>
<keyword evidence="3" id="KW-0677">Repeat</keyword>
<dbReference type="InterPro" id="IPR042197">
    <property type="entry name" value="Apaf_helical"/>
</dbReference>
<dbReference type="AlphaFoldDB" id="A0AAF1ARX7"/>
<keyword evidence="12" id="KW-1185">Reference proteome</keyword>
<dbReference type="Gene3D" id="1.20.5.4130">
    <property type="match status" value="1"/>
</dbReference>
<gene>
    <name evidence="11" type="ORF">DCAR_0309951</name>
</gene>
<dbReference type="Gene3D" id="3.80.10.10">
    <property type="entry name" value="Ribonuclease Inhibitor"/>
    <property type="match status" value="2"/>
</dbReference>
<dbReference type="PANTHER" id="PTHR36766:SF70">
    <property type="entry name" value="DISEASE RESISTANCE PROTEIN RGA4"/>
    <property type="match status" value="1"/>
</dbReference>
<dbReference type="Proteomes" id="UP000077755">
    <property type="component" value="Chromosome 3"/>
</dbReference>
<evidence type="ECO:0000259" key="10">
    <source>
        <dbReference type="Pfam" id="PF25019"/>
    </source>
</evidence>
<dbReference type="InterPro" id="IPR027417">
    <property type="entry name" value="P-loop_NTPase"/>
</dbReference>